<keyword evidence="5" id="KW-0256">Endoplasmic reticulum</keyword>
<dbReference type="STRING" id="764103.G7E522"/>
<organism evidence="10 11">
    <name type="scientific">Mixia osmundae (strain CBS 9802 / IAM 14324 / JCM 22182 / KY 12970)</name>
    <dbReference type="NCBI Taxonomy" id="764103"/>
    <lineage>
        <taxon>Eukaryota</taxon>
        <taxon>Fungi</taxon>
        <taxon>Dikarya</taxon>
        <taxon>Basidiomycota</taxon>
        <taxon>Pucciniomycotina</taxon>
        <taxon>Mixiomycetes</taxon>
        <taxon>Mixiales</taxon>
        <taxon>Mixiaceae</taxon>
        <taxon>Mixia</taxon>
    </lineage>
</organism>
<feature type="region of interest" description="Disordered" evidence="8">
    <location>
        <begin position="382"/>
        <end position="401"/>
    </location>
</feature>
<dbReference type="GO" id="GO:0042500">
    <property type="term" value="F:aspartic endopeptidase activity, intramembrane cleaving"/>
    <property type="evidence" value="ECO:0007669"/>
    <property type="project" value="InterPro"/>
</dbReference>
<keyword evidence="3 9" id="KW-0812">Transmembrane</keyword>
<dbReference type="InterPro" id="IPR007369">
    <property type="entry name" value="Peptidase_A22B_SPP"/>
</dbReference>
<dbReference type="OrthoDB" id="29661at2759"/>
<keyword evidence="6 9" id="KW-1133">Transmembrane helix</keyword>
<reference evidence="10 11" key="2">
    <citation type="journal article" date="2012" name="Open Biol.">
        <title>Characteristics of nucleosomes and linker DNA regions on the genome of the basidiomycete Mixia osmundae revealed by mono- and dinucleosome mapping.</title>
        <authorList>
            <person name="Nishida H."/>
            <person name="Kondo S."/>
            <person name="Matsumoto T."/>
            <person name="Suzuki Y."/>
            <person name="Yoshikawa H."/>
            <person name="Taylor T.D."/>
            <person name="Sugiyama J."/>
        </authorList>
    </citation>
    <scope>NUCLEOTIDE SEQUENCE [LARGE SCALE GENOMIC DNA]</scope>
    <source>
        <strain evidence="11">CBS 9802 / IAM 14324 / JCM 22182 / KY 12970</strain>
    </source>
</reference>
<evidence type="ECO:0000256" key="5">
    <source>
        <dbReference type="ARBA" id="ARBA00022824"/>
    </source>
</evidence>
<comment type="similarity">
    <text evidence="2">Belongs to the peptidase A22B family.</text>
</comment>
<name>G7E522_MIXOS</name>
<feature type="transmembrane region" description="Helical" evidence="9">
    <location>
        <begin position="183"/>
        <end position="199"/>
    </location>
</feature>
<evidence type="ECO:0000256" key="1">
    <source>
        <dbReference type="ARBA" id="ARBA00004477"/>
    </source>
</evidence>
<dbReference type="PANTHER" id="PTHR12174">
    <property type="entry name" value="SIGNAL PEPTIDE PEPTIDASE"/>
    <property type="match status" value="1"/>
</dbReference>
<dbReference type="InParanoid" id="G7E522"/>
<evidence type="ECO:0000256" key="4">
    <source>
        <dbReference type="ARBA" id="ARBA00022801"/>
    </source>
</evidence>
<protein>
    <recommendedName>
        <fullName evidence="12">Signal peptide peptidase</fullName>
    </recommendedName>
</protein>
<feature type="transmembrane region" description="Helical" evidence="9">
    <location>
        <begin position="352"/>
        <end position="370"/>
    </location>
</feature>
<keyword evidence="4" id="KW-0378">Hydrolase</keyword>
<dbReference type="InterPro" id="IPR006639">
    <property type="entry name" value="Preselin/SPP"/>
</dbReference>
<gene>
    <name evidence="10" type="primary">Mo04612</name>
    <name evidence="10" type="ORF">E5Q_04612</name>
</gene>
<evidence type="ECO:0000256" key="3">
    <source>
        <dbReference type="ARBA" id="ARBA00022692"/>
    </source>
</evidence>
<dbReference type="HOGENOM" id="CLU_023799_0_2_1"/>
<evidence type="ECO:0000256" key="8">
    <source>
        <dbReference type="SAM" id="MobiDB-lite"/>
    </source>
</evidence>
<dbReference type="Proteomes" id="UP000009131">
    <property type="component" value="Unassembled WGS sequence"/>
</dbReference>
<evidence type="ECO:0008006" key="12">
    <source>
        <dbReference type="Google" id="ProtNLM"/>
    </source>
</evidence>
<dbReference type="GO" id="GO:0006465">
    <property type="term" value="P:signal peptide processing"/>
    <property type="evidence" value="ECO:0007669"/>
    <property type="project" value="TreeGrafter"/>
</dbReference>
<dbReference type="eggNOG" id="KOG2443">
    <property type="taxonomic scope" value="Eukaryota"/>
</dbReference>
<feature type="transmembrane region" description="Helical" evidence="9">
    <location>
        <begin position="156"/>
        <end position="177"/>
    </location>
</feature>
<evidence type="ECO:0000313" key="11">
    <source>
        <dbReference type="Proteomes" id="UP000009131"/>
    </source>
</evidence>
<dbReference type="GO" id="GO:0098553">
    <property type="term" value="C:lumenal side of endoplasmic reticulum membrane"/>
    <property type="evidence" value="ECO:0007669"/>
    <property type="project" value="TreeGrafter"/>
</dbReference>
<proteinExistence type="inferred from homology"/>
<keyword evidence="7 9" id="KW-0472">Membrane</keyword>
<dbReference type="FunCoup" id="G7E522">
    <property type="interactions" value="147"/>
</dbReference>
<evidence type="ECO:0000256" key="2">
    <source>
        <dbReference type="ARBA" id="ARBA00006859"/>
    </source>
</evidence>
<feature type="transmembrane region" description="Helical" evidence="9">
    <location>
        <begin position="324"/>
        <end position="346"/>
    </location>
</feature>
<dbReference type="SMART" id="SM00730">
    <property type="entry name" value="PSN"/>
    <property type="match status" value="1"/>
</dbReference>
<feature type="compositionally biased region" description="Basic and acidic residues" evidence="8">
    <location>
        <begin position="383"/>
        <end position="401"/>
    </location>
</feature>
<accession>G7E522</accession>
<dbReference type="Pfam" id="PF04258">
    <property type="entry name" value="Peptidase_A22B"/>
    <property type="match status" value="1"/>
</dbReference>
<feature type="transmembrane region" description="Helical" evidence="9">
    <location>
        <begin position="12"/>
        <end position="32"/>
    </location>
</feature>
<feature type="transmembrane region" description="Helical" evidence="9">
    <location>
        <begin position="81"/>
        <end position="99"/>
    </location>
</feature>
<dbReference type="GO" id="GO:0033619">
    <property type="term" value="P:membrane protein proteolysis"/>
    <property type="evidence" value="ECO:0007669"/>
    <property type="project" value="TreeGrafter"/>
</dbReference>
<dbReference type="AlphaFoldDB" id="G7E522"/>
<keyword evidence="11" id="KW-1185">Reference proteome</keyword>
<evidence type="ECO:0000256" key="6">
    <source>
        <dbReference type="ARBA" id="ARBA00022989"/>
    </source>
</evidence>
<dbReference type="GO" id="GO:0098554">
    <property type="term" value="C:cytoplasmic side of endoplasmic reticulum membrane"/>
    <property type="evidence" value="ECO:0007669"/>
    <property type="project" value="TreeGrafter"/>
</dbReference>
<dbReference type="RefSeq" id="XP_014566351.1">
    <property type="nucleotide sequence ID" value="XM_014710865.1"/>
</dbReference>
<evidence type="ECO:0000256" key="7">
    <source>
        <dbReference type="ARBA" id="ARBA00023136"/>
    </source>
</evidence>
<feature type="transmembrane region" description="Helical" evidence="9">
    <location>
        <begin position="111"/>
        <end position="135"/>
    </location>
</feature>
<dbReference type="PANTHER" id="PTHR12174:SF23">
    <property type="entry name" value="MINOR HISTOCOMPATIBILITY ANTIGEN H13"/>
    <property type="match status" value="1"/>
</dbReference>
<feature type="transmembrane region" description="Helical" evidence="9">
    <location>
        <begin position="255"/>
        <end position="274"/>
    </location>
</feature>
<reference evidence="10 11" key="1">
    <citation type="journal article" date="2011" name="J. Gen. Appl. Microbiol.">
        <title>Draft genome sequencing of the enigmatic basidiomycete Mixia osmundae.</title>
        <authorList>
            <person name="Nishida H."/>
            <person name="Nagatsuka Y."/>
            <person name="Sugiyama J."/>
        </authorList>
    </citation>
    <scope>NUCLEOTIDE SEQUENCE [LARGE SCALE GENOMIC DNA]</scope>
    <source>
        <strain evidence="11">CBS 9802 / IAM 14324 / JCM 22182 / KY 12970</strain>
    </source>
</reference>
<comment type="caution">
    <text evidence="10">The sequence shown here is derived from an EMBL/GenBank/DDBJ whole genome shotgun (WGS) entry which is preliminary data.</text>
</comment>
<sequence length="401" mass="43971">MTLSFDASLLQAHAAILLSALLPIYFGAQASIRIPKSVKKAIKAAKAVSAGASSDADAQADDDDDDDEDEGDIDRLTSSDALLFPILGSAVLLTMYLALKYLDKDMINKLISAYFAVFGVLGFARMLVYFGKAAIGEAKKENRYKLRLTKGSQEEFSFVFSYLHLGCLAFSIIFTAAQLYTRHWILSNLLALSFSYNAISLMRLDSFKTGTLLLAGLFLYDIWWVFGTDVMVSVATNFEAPIKIVWPKSLTADSGFTMLGLGDIVIPGIFVALAQRFDFEQAVAKALGPVATATQKQIGEPSIRAANLPVTPSDGFAARYPRPYFVTCFVAYIVGLVVTIGVMNVFKAAQPALLYLSPACAGSVWLCAVYRRESKQYWSFVDGQREDSEKSEQAKDEKKER</sequence>
<evidence type="ECO:0000313" key="10">
    <source>
        <dbReference type="EMBL" id="GAA97932.1"/>
    </source>
</evidence>
<feature type="transmembrane region" description="Helical" evidence="9">
    <location>
        <begin position="211"/>
        <end position="235"/>
    </location>
</feature>
<evidence type="ECO:0000256" key="9">
    <source>
        <dbReference type="SAM" id="Phobius"/>
    </source>
</evidence>
<dbReference type="EMBL" id="BABT02000146">
    <property type="protein sequence ID" value="GAA97932.1"/>
    <property type="molecule type" value="Genomic_DNA"/>
</dbReference>
<dbReference type="OMA" id="FLYDIWW"/>
<comment type="subcellular location">
    <subcellularLocation>
        <location evidence="1">Endoplasmic reticulum membrane</location>
        <topology evidence="1">Multi-pass membrane protein</topology>
    </subcellularLocation>
</comment>